<dbReference type="PROSITE" id="PS00678">
    <property type="entry name" value="WD_REPEATS_1"/>
    <property type="match status" value="1"/>
</dbReference>
<gene>
    <name evidence="6" type="ORF">PYX00_001923</name>
</gene>
<dbReference type="GO" id="GO:0034709">
    <property type="term" value="C:methylosome"/>
    <property type="evidence" value="ECO:0007669"/>
    <property type="project" value="TreeGrafter"/>
</dbReference>
<evidence type="ECO:0000256" key="1">
    <source>
        <dbReference type="ARBA" id="ARBA00004496"/>
    </source>
</evidence>
<dbReference type="EMBL" id="JARGDH010000001">
    <property type="protein sequence ID" value="KAL0280708.1"/>
    <property type="molecule type" value="Genomic_DNA"/>
</dbReference>
<dbReference type="PROSITE" id="PS50294">
    <property type="entry name" value="WD_REPEATS_REGION"/>
    <property type="match status" value="1"/>
</dbReference>
<keyword evidence="2" id="KW-0963">Cytoplasm</keyword>
<dbReference type="GO" id="GO:0007309">
    <property type="term" value="P:oocyte axis specification"/>
    <property type="evidence" value="ECO:0007669"/>
    <property type="project" value="TreeGrafter"/>
</dbReference>
<dbReference type="InterPro" id="IPR036322">
    <property type="entry name" value="WD40_repeat_dom_sf"/>
</dbReference>
<sequence length="358" mass="40629">MQPDMYQQEPNLLAQTYRNHVVQLPRRFEKQYDFIDINKDGTFLLGTSNMTGRIWCGSVWLFNDMSDPPDVEKCIAGLEFESGVAVCKWYENGTRIAVGTDFGALNLLSLAPVHDVKRHYLSTLAILSEHDDCITTLDPTFDGNKILTGSMDMNIKIWDTDSATCEKTYECAHTHTVTSACFQPGKDDVFISTSTDGNSLLWDRNLEKPASLILRTESGYSACCWVNENCIALGANSGSVSLVDLRMKSELDRNFCSQRPIFYLNYDKETELLAVSADDPIVRVFHCTNNLLNNVYECERHHDFVRGLAWKSPYHLYSCAWDSKILHHEVKIENTELDCSKMDVNGISKTVKDEEEKI</sequence>
<dbReference type="SUPFAM" id="SSF50978">
    <property type="entry name" value="WD40 repeat-like"/>
    <property type="match status" value="1"/>
</dbReference>
<evidence type="ECO:0008006" key="7">
    <source>
        <dbReference type="Google" id="ProtNLM"/>
    </source>
</evidence>
<dbReference type="InterPro" id="IPR015943">
    <property type="entry name" value="WD40/YVTN_repeat-like_dom_sf"/>
</dbReference>
<evidence type="ECO:0000256" key="2">
    <source>
        <dbReference type="ARBA" id="ARBA00022490"/>
    </source>
</evidence>
<dbReference type="PANTHER" id="PTHR46853:SF1">
    <property type="entry name" value="METHYLOSOME PROTEIN 50"/>
    <property type="match status" value="1"/>
</dbReference>
<evidence type="ECO:0000256" key="5">
    <source>
        <dbReference type="PROSITE-ProRule" id="PRU00221"/>
    </source>
</evidence>
<name>A0AAW2IFW5_9NEOP</name>
<evidence type="ECO:0000256" key="4">
    <source>
        <dbReference type="ARBA" id="ARBA00022737"/>
    </source>
</evidence>
<protein>
    <recommendedName>
        <fullName evidence="7">Methylosome protein 50</fullName>
    </recommendedName>
</protein>
<comment type="subcellular location">
    <subcellularLocation>
        <location evidence="1">Cytoplasm</location>
    </subcellularLocation>
</comment>
<evidence type="ECO:0000256" key="3">
    <source>
        <dbReference type="ARBA" id="ARBA00022574"/>
    </source>
</evidence>
<feature type="repeat" description="WD" evidence="5">
    <location>
        <begin position="170"/>
        <end position="203"/>
    </location>
</feature>
<dbReference type="PROSITE" id="PS50082">
    <property type="entry name" value="WD_REPEATS_2"/>
    <property type="match status" value="2"/>
</dbReference>
<dbReference type="InterPro" id="IPR001680">
    <property type="entry name" value="WD40_rpt"/>
</dbReference>
<dbReference type="SMART" id="SM00320">
    <property type="entry name" value="WD40"/>
    <property type="match status" value="4"/>
</dbReference>
<keyword evidence="4" id="KW-0677">Repeat</keyword>
<dbReference type="InterPro" id="IPR019775">
    <property type="entry name" value="WD40_repeat_CS"/>
</dbReference>
<dbReference type="PANTHER" id="PTHR46853">
    <property type="entry name" value="METHYLOSOME PROTEIN 50"/>
    <property type="match status" value="1"/>
</dbReference>
<reference evidence="6" key="1">
    <citation type="journal article" date="2024" name="Gigascience">
        <title>Chromosome-level genome of the poultry shaft louse Menopon gallinae provides insight into the host-switching and adaptive evolution of parasitic lice.</title>
        <authorList>
            <person name="Xu Y."/>
            <person name="Ma L."/>
            <person name="Liu S."/>
            <person name="Liang Y."/>
            <person name="Liu Q."/>
            <person name="He Z."/>
            <person name="Tian L."/>
            <person name="Duan Y."/>
            <person name="Cai W."/>
            <person name="Li H."/>
            <person name="Song F."/>
        </authorList>
    </citation>
    <scope>NUCLEOTIDE SEQUENCE</scope>
    <source>
        <strain evidence="6">Cailab_2023a</strain>
    </source>
</reference>
<dbReference type="Gene3D" id="2.130.10.10">
    <property type="entry name" value="YVTN repeat-like/Quinoprotein amine dehydrogenase"/>
    <property type="match status" value="1"/>
</dbReference>
<accession>A0AAW2IFW5</accession>
<proteinExistence type="predicted"/>
<feature type="repeat" description="WD" evidence="5">
    <location>
        <begin position="127"/>
        <end position="168"/>
    </location>
</feature>
<evidence type="ECO:0000313" key="6">
    <source>
        <dbReference type="EMBL" id="KAL0280708.1"/>
    </source>
</evidence>
<organism evidence="6">
    <name type="scientific">Menopon gallinae</name>
    <name type="common">poultry shaft louse</name>
    <dbReference type="NCBI Taxonomy" id="328185"/>
    <lineage>
        <taxon>Eukaryota</taxon>
        <taxon>Metazoa</taxon>
        <taxon>Ecdysozoa</taxon>
        <taxon>Arthropoda</taxon>
        <taxon>Hexapoda</taxon>
        <taxon>Insecta</taxon>
        <taxon>Pterygota</taxon>
        <taxon>Neoptera</taxon>
        <taxon>Paraneoptera</taxon>
        <taxon>Psocodea</taxon>
        <taxon>Troctomorpha</taxon>
        <taxon>Phthiraptera</taxon>
        <taxon>Amblycera</taxon>
        <taxon>Menoponidae</taxon>
        <taxon>Menopon</taxon>
    </lineage>
</organism>
<dbReference type="Pfam" id="PF00400">
    <property type="entry name" value="WD40"/>
    <property type="match status" value="2"/>
</dbReference>
<comment type="caution">
    <text evidence="6">The sequence shown here is derived from an EMBL/GenBank/DDBJ whole genome shotgun (WGS) entry which is preliminary data.</text>
</comment>
<keyword evidence="3 5" id="KW-0853">WD repeat</keyword>
<dbReference type="InterPro" id="IPR052139">
    <property type="entry name" value="Methylosome_Comp_WDR77"/>
</dbReference>
<dbReference type="AlphaFoldDB" id="A0AAW2IFW5"/>